<dbReference type="CDD" id="cd06223">
    <property type="entry name" value="PRTases_typeI"/>
    <property type="match status" value="1"/>
</dbReference>
<accession>A0A0P9PWD9</accession>
<dbReference type="Pfam" id="PF00156">
    <property type="entry name" value="Pribosyltran"/>
    <property type="match status" value="1"/>
</dbReference>
<organism evidence="4 5">
    <name type="scientific">Pseudomonas caricapapayae</name>
    <dbReference type="NCBI Taxonomy" id="46678"/>
    <lineage>
        <taxon>Bacteria</taxon>
        <taxon>Pseudomonadati</taxon>
        <taxon>Pseudomonadota</taxon>
        <taxon>Gammaproteobacteria</taxon>
        <taxon>Pseudomonadales</taxon>
        <taxon>Pseudomonadaceae</taxon>
        <taxon>Pseudomonas</taxon>
    </lineage>
</organism>
<feature type="domain" description="Phosphoribosyltransferase" evidence="2">
    <location>
        <begin position="200"/>
        <end position="240"/>
    </location>
</feature>
<dbReference type="EMBL" id="RBUY01000084">
    <property type="protein sequence ID" value="RMV75681.1"/>
    <property type="molecule type" value="Genomic_DNA"/>
</dbReference>
<dbReference type="PANTHER" id="PTHR47505">
    <property type="entry name" value="DNA UTILIZATION PROTEIN YHGH"/>
    <property type="match status" value="1"/>
</dbReference>
<evidence type="ECO:0000259" key="2">
    <source>
        <dbReference type="Pfam" id="PF00156"/>
    </source>
</evidence>
<evidence type="ECO:0000256" key="1">
    <source>
        <dbReference type="ARBA" id="ARBA00008007"/>
    </source>
</evidence>
<evidence type="ECO:0000313" key="6">
    <source>
        <dbReference type="Proteomes" id="UP000278587"/>
    </source>
</evidence>
<keyword evidence="4" id="KW-0808">Transferase</keyword>
<dbReference type="InterPro" id="IPR029057">
    <property type="entry name" value="PRTase-like"/>
</dbReference>
<dbReference type="SUPFAM" id="SSF53271">
    <property type="entry name" value="PRTase-like"/>
    <property type="match status" value="1"/>
</dbReference>
<comment type="similarity">
    <text evidence="1">Belongs to the ComF/GntX family.</text>
</comment>
<dbReference type="OrthoDB" id="9793412at2"/>
<dbReference type="GO" id="GO:0016757">
    <property type="term" value="F:glycosyltransferase activity"/>
    <property type="evidence" value="ECO:0007669"/>
    <property type="project" value="UniProtKB-KW"/>
</dbReference>
<dbReference type="EMBL" id="RBOC01000160">
    <property type="protein sequence ID" value="RMM06203.1"/>
    <property type="molecule type" value="Genomic_DNA"/>
</dbReference>
<protein>
    <submittedName>
        <fullName evidence="3">Competence protein ComF</fullName>
    </submittedName>
    <submittedName>
        <fullName evidence="4">Phosphoribosyltransferase</fullName>
    </submittedName>
</protein>
<name>A0A0P9PWD9_9PSED</name>
<reference evidence="5 6" key="1">
    <citation type="submission" date="2018-08" db="EMBL/GenBank/DDBJ databases">
        <title>Recombination of ecologically and evolutionarily significant loci maintains genetic cohesion in the Pseudomonas syringae species complex.</title>
        <authorList>
            <person name="Dillon M."/>
            <person name="Thakur S."/>
            <person name="Almeida R.N.D."/>
            <person name="Weir B.S."/>
            <person name="Guttman D.S."/>
        </authorList>
    </citation>
    <scope>NUCLEOTIDE SEQUENCE [LARGE SCALE GENOMIC DNA]</scope>
    <source>
        <strain evidence="3 6">ICMP 4086</strain>
        <strain evidence="4 5">ICMP 7496</strain>
    </source>
</reference>
<proteinExistence type="inferred from homology"/>
<dbReference type="Proteomes" id="UP000269872">
    <property type="component" value="Unassembled WGS sequence"/>
</dbReference>
<dbReference type="PANTHER" id="PTHR47505:SF1">
    <property type="entry name" value="DNA UTILIZATION PROTEIN YHGH"/>
    <property type="match status" value="1"/>
</dbReference>
<dbReference type="InterPro" id="IPR051910">
    <property type="entry name" value="ComF/GntX_DNA_util-trans"/>
</dbReference>
<dbReference type="InterPro" id="IPR000836">
    <property type="entry name" value="PRTase_dom"/>
</dbReference>
<evidence type="ECO:0000313" key="5">
    <source>
        <dbReference type="Proteomes" id="UP000269872"/>
    </source>
</evidence>
<dbReference type="Proteomes" id="UP000278587">
    <property type="component" value="Unassembled WGS sequence"/>
</dbReference>
<sequence>MRCQPNDQHEVYIWLKNKQSCLLCDERSEVPLPICVPCEAELPWLGRQCKHCALPLTAAGLSCAQCCKRLPGFAQVIAPWLYDFPVDSLITRFKHNGKWPMGRLLAELCGQFLQHRFEEDLPRPDYLIPVPLASKRLRQRGYNQAAMLARWLGKQLHLPVDEHHVLRNRETTAQQGLNAKARKRNLRDAFTLIDPDWAQGRHLALVDDVLTTGSTAEVIARLLNNAGARRVDVYCLARTPRPGD</sequence>
<comment type="caution">
    <text evidence="4">The sequence shown here is derived from an EMBL/GenBank/DDBJ whole genome shotgun (WGS) entry which is preliminary data.</text>
</comment>
<gene>
    <name evidence="4" type="ORF">ALP05_100396</name>
    <name evidence="3" type="ORF">ALQ84_05013</name>
</gene>
<dbReference type="RefSeq" id="WP_055008043.1">
    <property type="nucleotide sequence ID" value="NZ_LJPW01000035.1"/>
</dbReference>
<keyword evidence="4" id="KW-0328">Glycosyltransferase</keyword>
<evidence type="ECO:0000313" key="3">
    <source>
        <dbReference type="EMBL" id="RMM06203.1"/>
    </source>
</evidence>
<dbReference type="AlphaFoldDB" id="A0A0P9PWD9"/>
<dbReference type="Gene3D" id="3.40.50.2020">
    <property type="match status" value="1"/>
</dbReference>
<evidence type="ECO:0000313" key="4">
    <source>
        <dbReference type="EMBL" id="RMV75681.1"/>
    </source>
</evidence>